<evidence type="ECO:0000256" key="1">
    <source>
        <dbReference type="SAM" id="Phobius"/>
    </source>
</evidence>
<evidence type="ECO:0000313" key="4">
    <source>
        <dbReference type="Proteomes" id="UP001237737"/>
    </source>
</evidence>
<keyword evidence="1" id="KW-1133">Transmembrane helix</keyword>
<gene>
    <name evidence="3" type="ORF">J2T07_000600</name>
</gene>
<dbReference type="RefSeq" id="WP_306847110.1">
    <property type="nucleotide sequence ID" value="NZ_JAUSSK010000001.1"/>
</dbReference>
<feature type="transmembrane region" description="Helical" evidence="1">
    <location>
        <begin position="89"/>
        <end position="108"/>
    </location>
</feature>
<keyword evidence="1" id="KW-0812">Transmembrane</keyword>
<accession>A0ABT9STZ2</accession>
<dbReference type="EMBL" id="JAUSSK010000001">
    <property type="protein sequence ID" value="MDQ0008441.1"/>
    <property type="molecule type" value="Genomic_DNA"/>
</dbReference>
<comment type="caution">
    <text evidence="3">The sequence shown here is derived from an EMBL/GenBank/DDBJ whole genome shotgun (WGS) entry which is preliminary data.</text>
</comment>
<keyword evidence="2" id="KW-0732">Signal</keyword>
<proteinExistence type="predicted"/>
<feature type="chain" id="PRO_5045173574" evidence="2">
    <location>
        <begin position="21"/>
        <end position="230"/>
    </location>
</feature>
<sequence length="230" mass="25079">MRKATWLVVGISVLAVASLAREGGARTNRPKTTVAPKLNLPVSPHALDKLEAEITFSGVMTTFWVTLGYAVFVGILFSVETTSKETTEYWSYIFPICAAIFAGATAFIERRKGLLFIATLFFLYLGIAAFIALKDEHGKIISASSALLVLITAAHVLILAVRSLRSSFKVRGARGLRHELIIQLILVGLLFAACSYGYAFFSNNEACITAPAAESAAKCQRTWVIWGFEH</sequence>
<feature type="transmembrane region" description="Helical" evidence="1">
    <location>
        <begin position="54"/>
        <end position="77"/>
    </location>
</feature>
<keyword evidence="4" id="KW-1185">Reference proteome</keyword>
<evidence type="ECO:0000313" key="3">
    <source>
        <dbReference type="EMBL" id="MDQ0008441.1"/>
    </source>
</evidence>
<feature type="transmembrane region" description="Helical" evidence="1">
    <location>
        <begin position="140"/>
        <end position="160"/>
    </location>
</feature>
<reference evidence="3 4" key="1">
    <citation type="submission" date="2023-07" db="EMBL/GenBank/DDBJ databases">
        <title>Sorghum-associated microbial communities from plants grown in Nebraska, USA.</title>
        <authorList>
            <person name="Schachtman D."/>
        </authorList>
    </citation>
    <scope>NUCLEOTIDE SEQUENCE [LARGE SCALE GENOMIC DNA]</scope>
    <source>
        <strain evidence="3 4">CC60</strain>
    </source>
</reference>
<name>A0ABT9STZ2_9GAMM</name>
<dbReference type="Proteomes" id="UP001237737">
    <property type="component" value="Unassembled WGS sequence"/>
</dbReference>
<feature type="signal peptide" evidence="2">
    <location>
        <begin position="1"/>
        <end position="20"/>
    </location>
</feature>
<feature type="transmembrane region" description="Helical" evidence="1">
    <location>
        <begin position="180"/>
        <end position="201"/>
    </location>
</feature>
<feature type="transmembrane region" description="Helical" evidence="1">
    <location>
        <begin position="114"/>
        <end position="133"/>
    </location>
</feature>
<protein>
    <submittedName>
        <fullName evidence="3">Glucan phosphoethanolaminetransferase (Alkaline phosphatase superfamily)</fullName>
    </submittedName>
</protein>
<organism evidence="3 4">
    <name type="scientific">Luteibacter jiangsuensis</name>
    <dbReference type="NCBI Taxonomy" id="637577"/>
    <lineage>
        <taxon>Bacteria</taxon>
        <taxon>Pseudomonadati</taxon>
        <taxon>Pseudomonadota</taxon>
        <taxon>Gammaproteobacteria</taxon>
        <taxon>Lysobacterales</taxon>
        <taxon>Rhodanobacteraceae</taxon>
        <taxon>Luteibacter</taxon>
    </lineage>
</organism>
<keyword evidence="1" id="KW-0472">Membrane</keyword>
<evidence type="ECO:0000256" key="2">
    <source>
        <dbReference type="SAM" id="SignalP"/>
    </source>
</evidence>